<sequence length="148" mass="17424">MEKKNYGKENSLNLKLFLILNRCTQSVNRNIYPIFKEKGITESQFYVLEFLYHKGDSRIKDIINKTFSTGGTMTVIIDNLVKQNLIEKKKDPRDRRAFLISLTLKGKEVIEKIFDKHLKNLEKIFDVLGNEEKELLKELLKKLGKYQN</sequence>
<dbReference type="GO" id="GO:0003677">
    <property type="term" value="F:DNA binding"/>
    <property type="evidence" value="ECO:0007669"/>
    <property type="project" value="UniProtKB-KW"/>
</dbReference>
<evidence type="ECO:0000259" key="8">
    <source>
        <dbReference type="PROSITE" id="PS50995"/>
    </source>
</evidence>
<evidence type="ECO:0000256" key="7">
    <source>
        <dbReference type="ARBA" id="ARBA00047207"/>
    </source>
</evidence>
<accession>A0AA46I6I9</accession>
<dbReference type="Proteomes" id="UP000294678">
    <property type="component" value="Unassembled WGS sequence"/>
</dbReference>
<dbReference type="RefSeq" id="WP_134112304.1">
    <property type="nucleotide sequence ID" value="NZ_SOBG01000001.1"/>
</dbReference>
<evidence type="ECO:0000256" key="1">
    <source>
        <dbReference type="ARBA" id="ARBA00004496"/>
    </source>
</evidence>
<gene>
    <name evidence="9" type="ORF">EV215_0404</name>
</gene>
<name>A0AA46I6I9_9FUSO</name>
<evidence type="ECO:0000313" key="10">
    <source>
        <dbReference type="Proteomes" id="UP000294678"/>
    </source>
</evidence>
<dbReference type="SUPFAM" id="SSF46785">
    <property type="entry name" value="Winged helix' DNA-binding domain"/>
    <property type="match status" value="1"/>
</dbReference>
<dbReference type="Pfam" id="PF22381">
    <property type="entry name" value="Staph_reg_Sar_Rot"/>
    <property type="match status" value="1"/>
</dbReference>
<dbReference type="AlphaFoldDB" id="A0AA46I6I9"/>
<evidence type="ECO:0000256" key="4">
    <source>
        <dbReference type="ARBA" id="ARBA00023163"/>
    </source>
</evidence>
<keyword evidence="4" id="KW-0804">Transcription</keyword>
<dbReference type="InterPro" id="IPR036388">
    <property type="entry name" value="WH-like_DNA-bd_sf"/>
</dbReference>
<dbReference type="EMBL" id="SOBG01000001">
    <property type="protein sequence ID" value="TDT72594.1"/>
    <property type="molecule type" value="Genomic_DNA"/>
</dbReference>
<organism evidence="9 10">
    <name type="scientific">Hypnocyclicus thermotrophus</name>
    <dbReference type="NCBI Taxonomy" id="1627895"/>
    <lineage>
        <taxon>Bacteria</taxon>
        <taxon>Fusobacteriati</taxon>
        <taxon>Fusobacteriota</taxon>
        <taxon>Fusobacteriia</taxon>
        <taxon>Fusobacteriales</taxon>
        <taxon>Fusobacteriaceae</taxon>
        <taxon>Hypnocyclicus</taxon>
    </lineage>
</organism>
<dbReference type="InterPro" id="IPR000835">
    <property type="entry name" value="HTH_MarR-typ"/>
</dbReference>
<dbReference type="PROSITE" id="PS50995">
    <property type="entry name" value="HTH_MARR_2"/>
    <property type="match status" value="1"/>
</dbReference>
<evidence type="ECO:0000256" key="6">
    <source>
        <dbReference type="ARBA" id="ARBA00047188"/>
    </source>
</evidence>
<keyword evidence="3" id="KW-0238">DNA-binding</keyword>
<dbReference type="PRINTS" id="PR00598">
    <property type="entry name" value="HTHMARR"/>
</dbReference>
<dbReference type="GO" id="GO:0003700">
    <property type="term" value="F:DNA-binding transcription factor activity"/>
    <property type="evidence" value="ECO:0007669"/>
    <property type="project" value="InterPro"/>
</dbReference>
<keyword evidence="10" id="KW-1185">Reference proteome</keyword>
<dbReference type="PANTHER" id="PTHR42756">
    <property type="entry name" value="TRANSCRIPTIONAL REGULATOR, MARR"/>
    <property type="match status" value="1"/>
</dbReference>
<dbReference type="InterPro" id="IPR055166">
    <property type="entry name" value="Transc_reg_Sar_Rot_HTH"/>
</dbReference>
<protein>
    <recommendedName>
        <fullName evidence="6">HTH-type transcriptional regulator SarZ</fullName>
    </recommendedName>
    <alternativeName>
        <fullName evidence="7">Staphylococcal accessory regulator Z</fullName>
    </alternativeName>
</protein>
<comment type="similarity">
    <text evidence="5">Belongs to the SarZ family.</text>
</comment>
<comment type="subcellular location">
    <subcellularLocation>
        <location evidence="1">Cytoplasm</location>
    </subcellularLocation>
</comment>
<evidence type="ECO:0000313" key="9">
    <source>
        <dbReference type="EMBL" id="TDT72594.1"/>
    </source>
</evidence>
<proteinExistence type="inferred from homology"/>
<keyword evidence="2" id="KW-0805">Transcription regulation</keyword>
<evidence type="ECO:0000256" key="2">
    <source>
        <dbReference type="ARBA" id="ARBA00023015"/>
    </source>
</evidence>
<comment type="caution">
    <text evidence="9">The sequence shown here is derived from an EMBL/GenBank/DDBJ whole genome shotgun (WGS) entry which is preliminary data.</text>
</comment>
<evidence type="ECO:0000256" key="5">
    <source>
        <dbReference type="ARBA" id="ARBA00046337"/>
    </source>
</evidence>
<dbReference type="Gene3D" id="1.10.10.10">
    <property type="entry name" value="Winged helix-like DNA-binding domain superfamily/Winged helix DNA-binding domain"/>
    <property type="match status" value="1"/>
</dbReference>
<feature type="domain" description="HTH marR-type" evidence="8">
    <location>
        <begin position="13"/>
        <end position="145"/>
    </location>
</feature>
<evidence type="ECO:0000256" key="3">
    <source>
        <dbReference type="ARBA" id="ARBA00023125"/>
    </source>
</evidence>
<dbReference type="PANTHER" id="PTHR42756:SF1">
    <property type="entry name" value="TRANSCRIPTIONAL REPRESSOR OF EMRAB OPERON"/>
    <property type="match status" value="1"/>
</dbReference>
<dbReference type="InterPro" id="IPR036390">
    <property type="entry name" value="WH_DNA-bd_sf"/>
</dbReference>
<dbReference type="SMART" id="SM00347">
    <property type="entry name" value="HTH_MARR"/>
    <property type="match status" value="1"/>
</dbReference>
<reference evidence="9 10" key="1">
    <citation type="submission" date="2019-03" db="EMBL/GenBank/DDBJ databases">
        <title>Genomic Encyclopedia of Type Strains, Phase IV (KMG-IV): sequencing the most valuable type-strain genomes for metagenomic binning, comparative biology and taxonomic classification.</title>
        <authorList>
            <person name="Goeker M."/>
        </authorList>
    </citation>
    <scope>NUCLEOTIDE SEQUENCE [LARGE SCALE GENOMIC DNA]</scope>
    <source>
        <strain evidence="9 10">DSM 100055</strain>
    </source>
</reference>